<evidence type="ECO:0000256" key="3">
    <source>
        <dbReference type="ARBA" id="ARBA00023015"/>
    </source>
</evidence>
<dbReference type="CDD" id="cd12148">
    <property type="entry name" value="fungal_TF_MHR"/>
    <property type="match status" value="1"/>
</dbReference>
<evidence type="ECO:0000256" key="6">
    <source>
        <dbReference type="ARBA" id="ARBA00023242"/>
    </source>
</evidence>
<dbReference type="AlphaFoldDB" id="A0A6A5Z1L2"/>
<dbReference type="CDD" id="cd00067">
    <property type="entry name" value="GAL4"/>
    <property type="match status" value="1"/>
</dbReference>
<dbReference type="InterPro" id="IPR036864">
    <property type="entry name" value="Zn2-C6_fun-type_DNA-bd_sf"/>
</dbReference>
<evidence type="ECO:0000256" key="4">
    <source>
        <dbReference type="ARBA" id="ARBA00023125"/>
    </source>
</evidence>
<evidence type="ECO:0000313" key="10">
    <source>
        <dbReference type="Proteomes" id="UP000799770"/>
    </source>
</evidence>
<sequence>MPKRTWSQSNANEHPTSNGPGTSMSPGVRQRPAEPVADASVPSISRKVKACAACRKQKIKCIMDDNGPPCKRCTERNLSCVLNKSLQTLIEERSQWKNTVIGDLEHIHSAVQEVLGRLSLPSLPPLQTTTSDQYIPSPNDDAVDREDPGPSCDNSPRVSPRDDALPHVPIESLYQITRLRALRSDDAADEQQAPPTRASNHAVNDFIANGLISVADAERLVNLYLNRIDHFAYLIGGAKYRDLESLRRGSPILTACICTIAALHDPESNHLYGVCSREFRRLMAASMFDRRIDRDHMRAMCAASYWLHDISWTISGYAIRRATEVNLSSNYHRVLTENSEEAMDCMRIWYLLYICDHHLSILYGRPSIVREDASISGWEELMKSPVFTESDKRLVSQMALLIIMSNVRELFGPDTGEPVPRAFGTQLTNYSRQIDQWMGYWTTELHKLHQFIGAFPTKGVILHHHLAKLHLHSHVFRGLKGAPVPQYFQDSAVAAVSAATSIIDMLLNDYDIREGLVGIPHYIHSMIAFACVFLLKVATQHTSQYIEDAVVLDMTTKVVQQFRSTAVGKWHLVHLMADGLEKMAARKITSPSAFQNPPLPNGSVSQTGMHYMNEPSTTLPPMADGNGLYGNGMLGNGFDDDLTLNNTPFLHFDSGNIDFNFGGFGL</sequence>
<feature type="domain" description="Zn(2)-C6 fungal-type" evidence="8">
    <location>
        <begin position="50"/>
        <end position="82"/>
    </location>
</feature>
<dbReference type="Proteomes" id="UP000799770">
    <property type="component" value="Unassembled WGS sequence"/>
</dbReference>
<keyword evidence="6" id="KW-0539">Nucleus</keyword>
<dbReference type="GO" id="GO:0000981">
    <property type="term" value="F:DNA-binding transcription factor activity, RNA polymerase II-specific"/>
    <property type="evidence" value="ECO:0007669"/>
    <property type="project" value="InterPro"/>
</dbReference>
<dbReference type="PROSITE" id="PS00463">
    <property type="entry name" value="ZN2_CY6_FUNGAL_1"/>
    <property type="match status" value="1"/>
</dbReference>
<comment type="subcellular location">
    <subcellularLocation>
        <location evidence="1">Nucleus</location>
    </subcellularLocation>
</comment>
<evidence type="ECO:0000256" key="5">
    <source>
        <dbReference type="ARBA" id="ARBA00023163"/>
    </source>
</evidence>
<dbReference type="GO" id="GO:0006351">
    <property type="term" value="P:DNA-templated transcription"/>
    <property type="evidence" value="ECO:0007669"/>
    <property type="project" value="InterPro"/>
</dbReference>
<evidence type="ECO:0000256" key="1">
    <source>
        <dbReference type="ARBA" id="ARBA00004123"/>
    </source>
</evidence>
<keyword evidence="5" id="KW-0804">Transcription</keyword>
<dbReference type="EMBL" id="ML977332">
    <property type="protein sequence ID" value="KAF2112221.1"/>
    <property type="molecule type" value="Genomic_DNA"/>
</dbReference>
<dbReference type="Gene3D" id="4.10.240.10">
    <property type="entry name" value="Zn(2)-C6 fungal-type DNA-binding domain"/>
    <property type="match status" value="1"/>
</dbReference>
<dbReference type="GO" id="GO:0005634">
    <property type="term" value="C:nucleus"/>
    <property type="evidence" value="ECO:0007669"/>
    <property type="project" value="UniProtKB-SubCell"/>
</dbReference>
<dbReference type="InterPro" id="IPR007219">
    <property type="entry name" value="XnlR_reg_dom"/>
</dbReference>
<evidence type="ECO:0000256" key="2">
    <source>
        <dbReference type="ARBA" id="ARBA00022723"/>
    </source>
</evidence>
<dbReference type="Pfam" id="PF00172">
    <property type="entry name" value="Zn_clus"/>
    <property type="match status" value="1"/>
</dbReference>
<dbReference type="SMART" id="SM00906">
    <property type="entry name" value="Fungal_trans"/>
    <property type="match status" value="1"/>
</dbReference>
<dbReference type="SUPFAM" id="SSF57701">
    <property type="entry name" value="Zn2/Cys6 DNA-binding domain"/>
    <property type="match status" value="1"/>
</dbReference>
<evidence type="ECO:0000256" key="7">
    <source>
        <dbReference type="SAM" id="MobiDB-lite"/>
    </source>
</evidence>
<evidence type="ECO:0000313" key="9">
    <source>
        <dbReference type="EMBL" id="KAF2112221.1"/>
    </source>
</evidence>
<feature type="region of interest" description="Disordered" evidence="7">
    <location>
        <begin position="1"/>
        <end position="42"/>
    </location>
</feature>
<feature type="region of interest" description="Disordered" evidence="7">
    <location>
        <begin position="123"/>
        <end position="164"/>
    </location>
</feature>
<keyword evidence="10" id="KW-1185">Reference proteome</keyword>
<dbReference type="PANTHER" id="PTHR31845:SF19">
    <property type="entry name" value="TRANSCRIPTION FACTOR DOMAIN-CONTAINING PROTEIN"/>
    <property type="match status" value="1"/>
</dbReference>
<feature type="compositionally biased region" description="Polar residues" evidence="7">
    <location>
        <begin position="1"/>
        <end position="25"/>
    </location>
</feature>
<dbReference type="PROSITE" id="PS50048">
    <property type="entry name" value="ZN2_CY6_FUNGAL_2"/>
    <property type="match status" value="1"/>
</dbReference>
<dbReference type="InterPro" id="IPR001138">
    <property type="entry name" value="Zn2Cys6_DnaBD"/>
</dbReference>
<name>A0A6A5Z1L2_9PLEO</name>
<accession>A0A6A5Z1L2</accession>
<dbReference type="SMART" id="SM00066">
    <property type="entry name" value="GAL4"/>
    <property type="match status" value="1"/>
</dbReference>
<dbReference type="GO" id="GO:0000976">
    <property type="term" value="F:transcription cis-regulatory region binding"/>
    <property type="evidence" value="ECO:0007669"/>
    <property type="project" value="TreeGrafter"/>
</dbReference>
<dbReference type="OrthoDB" id="1925334at2759"/>
<protein>
    <recommendedName>
        <fullName evidence="8">Zn(2)-C6 fungal-type domain-containing protein</fullName>
    </recommendedName>
</protein>
<reference evidence="9" key="1">
    <citation type="journal article" date="2020" name="Stud. Mycol.">
        <title>101 Dothideomycetes genomes: a test case for predicting lifestyles and emergence of pathogens.</title>
        <authorList>
            <person name="Haridas S."/>
            <person name="Albert R."/>
            <person name="Binder M."/>
            <person name="Bloem J."/>
            <person name="Labutti K."/>
            <person name="Salamov A."/>
            <person name="Andreopoulos B."/>
            <person name="Baker S."/>
            <person name="Barry K."/>
            <person name="Bills G."/>
            <person name="Bluhm B."/>
            <person name="Cannon C."/>
            <person name="Castanera R."/>
            <person name="Culley D."/>
            <person name="Daum C."/>
            <person name="Ezra D."/>
            <person name="Gonzalez J."/>
            <person name="Henrissat B."/>
            <person name="Kuo A."/>
            <person name="Liang C."/>
            <person name="Lipzen A."/>
            <person name="Lutzoni F."/>
            <person name="Magnuson J."/>
            <person name="Mondo S."/>
            <person name="Nolan M."/>
            <person name="Ohm R."/>
            <person name="Pangilinan J."/>
            <person name="Park H.-J."/>
            <person name="Ramirez L."/>
            <person name="Alfaro M."/>
            <person name="Sun H."/>
            <person name="Tritt A."/>
            <person name="Yoshinaga Y."/>
            <person name="Zwiers L.-H."/>
            <person name="Turgeon B."/>
            <person name="Goodwin S."/>
            <person name="Spatafora J."/>
            <person name="Crous P."/>
            <person name="Grigoriev I."/>
        </authorList>
    </citation>
    <scope>NUCLEOTIDE SEQUENCE</scope>
    <source>
        <strain evidence="9">CBS 627.86</strain>
    </source>
</reference>
<proteinExistence type="predicted"/>
<evidence type="ECO:0000259" key="8">
    <source>
        <dbReference type="PROSITE" id="PS50048"/>
    </source>
</evidence>
<dbReference type="PANTHER" id="PTHR31845">
    <property type="entry name" value="FINGER DOMAIN PROTEIN, PUTATIVE-RELATED"/>
    <property type="match status" value="1"/>
</dbReference>
<organism evidence="9 10">
    <name type="scientific">Lophiotrema nucula</name>
    <dbReference type="NCBI Taxonomy" id="690887"/>
    <lineage>
        <taxon>Eukaryota</taxon>
        <taxon>Fungi</taxon>
        <taxon>Dikarya</taxon>
        <taxon>Ascomycota</taxon>
        <taxon>Pezizomycotina</taxon>
        <taxon>Dothideomycetes</taxon>
        <taxon>Pleosporomycetidae</taxon>
        <taxon>Pleosporales</taxon>
        <taxon>Lophiotremataceae</taxon>
        <taxon>Lophiotrema</taxon>
    </lineage>
</organism>
<keyword evidence="3" id="KW-0805">Transcription regulation</keyword>
<dbReference type="InterPro" id="IPR051089">
    <property type="entry name" value="prtT"/>
</dbReference>
<dbReference type="GO" id="GO:0008270">
    <property type="term" value="F:zinc ion binding"/>
    <property type="evidence" value="ECO:0007669"/>
    <property type="project" value="InterPro"/>
</dbReference>
<keyword evidence="2" id="KW-0479">Metal-binding</keyword>
<keyword evidence="4" id="KW-0238">DNA-binding</keyword>
<gene>
    <name evidence="9" type="ORF">BDV96DRAFT_649576</name>
</gene>